<dbReference type="InterPro" id="IPR000297">
    <property type="entry name" value="PPIase_PpiC"/>
</dbReference>
<dbReference type="GO" id="GO:0003755">
    <property type="term" value="F:peptidyl-prolyl cis-trans isomerase activity"/>
    <property type="evidence" value="ECO:0007669"/>
    <property type="project" value="UniProtKB-KW"/>
</dbReference>
<dbReference type="InterPro" id="IPR046357">
    <property type="entry name" value="PPIase_dom_sf"/>
</dbReference>
<evidence type="ECO:0000256" key="2">
    <source>
        <dbReference type="ARBA" id="ARBA00007656"/>
    </source>
</evidence>
<evidence type="ECO:0000256" key="3">
    <source>
        <dbReference type="ARBA" id="ARBA00013194"/>
    </source>
</evidence>
<dbReference type="SUPFAM" id="SSF109998">
    <property type="entry name" value="Triger factor/SurA peptide-binding domain-like"/>
    <property type="match status" value="1"/>
</dbReference>
<dbReference type="Pfam" id="PF00639">
    <property type="entry name" value="Rotamase"/>
    <property type="match status" value="1"/>
</dbReference>
<dbReference type="EMBL" id="CP007142">
    <property type="protein sequence ID" value="AJQ94060.1"/>
    <property type="molecule type" value="Genomic_DNA"/>
</dbReference>
<dbReference type="OrthoDB" id="9769613at2"/>
<comment type="similarity">
    <text evidence="2">Belongs to the PpiC/parvulin rotamase family.</text>
</comment>
<dbReference type="STRING" id="1445510.YC6258_02016"/>
<reference evidence="8 9" key="1">
    <citation type="submission" date="2014-01" db="EMBL/GenBank/DDBJ databases">
        <title>Full genme sequencing of cellulolytic bacterium Gynuella sunshinyii YC6258T gen. nov., sp. nov.</title>
        <authorList>
            <person name="Khan H."/>
            <person name="Chung E.J."/>
            <person name="Chung Y.R."/>
        </authorList>
    </citation>
    <scope>NUCLEOTIDE SEQUENCE [LARGE SCALE GENOMIC DNA]</scope>
    <source>
        <strain evidence="8 9">YC6258</strain>
    </source>
</reference>
<keyword evidence="9" id="KW-1185">Reference proteome</keyword>
<feature type="coiled-coil region" evidence="6">
    <location>
        <begin position="170"/>
        <end position="197"/>
    </location>
</feature>
<dbReference type="Gene3D" id="3.10.50.40">
    <property type="match status" value="1"/>
</dbReference>
<dbReference type="NCBIfam" id="TIGR02933">
    <property type="entry name" value="nifM_nitrog"/>
    <property type="match status" value="1"/>
</dbReference>
<organism evidence="8 9">
    <name type="scientific">Gynuella sunshinyii YC6258</name>
    <dbReference type="NCBI Taxonomy" id="1445510"/>
    <lineage>
        <taxon>Bacteria</taxon>
        <taxon>Pseudomonadati</taxon>
        <taxon>Pseudomonadota</taxon>
        <taxon>Gammaproteobacteria</taxon>
        <taxon>Oceanospirillales</taxon>
        <taxon>Saccharospirillaceae</taxon>
        <taxon>Gynuella</taxon>
    </lineage>
</organism>
<accession>A0A0C5V3F8</accession>
<evidence type="ECO:0000313" key="8">
    <source>
        <dbReference type="EMBL" id="AJQ94060.1"/>
    </source>
</evidence>
<keyword evidence="6" id="KW-0175">Coiled coil</keyword>
<dbReference type="AlphaFoldDB" id="A0A0C5V3F8"/>
<comment type="catalytic activity">
    <reaction evidence="1">
        <text>[protein]-peptidylproline (omega=180) = [protein]-peptidylproline (omega=0)</text>
        <dbReference type="Rhea" id="RHEA:16237"/>
        <dbReference type="Rhea" id="RHEA-COMP:10747"/>
        <dbReference type="Rhea" id="RHEA-COMP:10748"/>
        <dbReference type="ChEBI" id="CHEBI:83833"/>
        <dbReference type="ChEBI" id="CHEBI:83834"/>
        <dbReference type="EC" id="5.2.1.8"/>
    </reaction>
</comment>
<keyword evidence="4 5" id="KW-0697">Rotamase</keyword>
<name>A0A0C5V3F8_9GAMM</name>
<dbReference type="InterPro" id="IPR027304">
    <property type="entry name" value="Trigger_fact/SurA_dom_sf"/>
</dbReference>
<dbReference type="KEGG" id="gsn:YC6258_02016"/>
<gene>
    <name evidence="8" type="ORF">YC6258_02016</name>
</gene>
<dbReference type="RefSeq" id="WP_044616668.1">
    <property type="nucleotide sequence ID" value="NZ_CP007142.1"/>
</dbReference>
<protein>
    <recommendedName>
        <fullName evidence="3">peptidylprolyl isomerase</fullName>
        <ecNumber evidence="3">5.2.1.8</ecNumber>
    </recommendedName>
</protein>
<sequence>MKPAPANQSSEYSLAYHRLSVVQQLFECTYDELDQQQRERVETVVVRKYELEHKVLASDQAMGLTVPETEIQKALQEIQQRYEQPEDFSAALAQHGLDDDSFVEALTRELWVDAVLDRVGGEVAEVDDTDVELYYYMHPRQFKKPETRIARHILITINEQLDGSRREQAFAKITAIARRLQKKINRFQEQAAKHSECPTALNGGLLGEIKPGLLYPQLDQTLFQLPEGHLSPVVESELGWHLLLCEQIHAAGVISLSQVADTLRTHLTEQRRKMHQKQWLLSLRN</sequence>
<evidence type="ECO:0000256" key="4">
    <source>
        <dbReference type="ARBA" id="ARBA00023110"/>
    </source>
</evidence>
<dbReference type="InterPro" id="IPR014282">
    <property type="entry name" value="Nitrogen_fix_NifM"/>
</dbReference>
<dbReference type="PROSITE" id="PS50198">
    <property type="entry name" value="PPIC_PPIASE_2"/>
    <property type="match status" value="1"/>
</dbReference>
<feature type="domain" description="PpiC" evidence="7">
    <location>
        <begin position="145"/>
        <end position="247"/>
    </location>
</feature>
<dbReference type="PANTHER" id="PTHR47245:SF2">
    <property type="entry name" value="PEPTIDYL-PROLYL CIS-TRANS ISOMERASE HP_0175-RELATED"/>
    <property type="match status" value="1"/>
</dbReference>
<proteinExistence type="inferred from homology"/>
<evidence type="ECO:0000256" key="6">
    <source>
        <dbReference type="SAM" id="Coils"/>
    </source>
</evidence>
<evidence type="ECO:0000259" key="7">
    <source>
        <dbReference type="PROSITE" id="PS50198"/>
    </source>
</evidence>
<dbReference type="InterPro" id="IPR050245">
    <property type="entry name" value="PrsA_foldase"/>
</dbReference>
<dbReference type="EC" id="5.2.1.8" evidence="3"/>
<dbReference type="SUPFAM" id="SSF54534">
    <property type="entry name" value="FKBP-like"/>
    <property type="match status" value="1"/>
</dbReference>
<evidence type="ECO:0000313" key="9">
    <source>
        <dbReference type="Proteomes" id="UP000032266"/>
    </source>
</evidence>
<dbReference type="PATRIC" id="fig|1445510.3.peg.1973"/>
<dbReference type="Proteomes" id="UP000032266">
    <property type="component" value="Chromosome"/>
</dbReference>
<keyword evidence="5 8" id="KW-0413">Isomerase</keyword>
<dbReference type="PANTHER" id="PTHR47245">
    <property type="entry name" value="PEPTIDYLPROLYL ISOMERASE"/>
    <property type="match status" value="1"/>
</dbReference>
<evidence type="ECO:0000256" key="5">
    <source>
        <dbReference type="PROSITE-ProRule" id="PRU00278"/>
    </source>
</evidence>
<dbReference type="HOGENOM" id="CLU_034646_5_3_6"/>
<evidence type="ECO:0000256" key="1">
    <source>
        <dbReference type="ARBA" id="ARBA00000971"/>
    </source>
</evidence>